<dbReference type="Gene3D" id="3.40.50.300">
    <property type="entry name" value="P-loop containing nucleotide triphosphate hydrolases"/>
    <property type="match status" value="1"/>
</dbReference>
<sequence length="296" mass="31238">MSTNDGSTNDGSTNDGSTTGASASGVSASGVSVAEQPLLDIRDLSVSYHRRGKGTPAIRDVSLDIRPGETVALVGESGSGKSTLGRAVLGLTTVTQGTILFDGEDITRAGGARRKELSKSVQAVFQDPNGSLNPALTVGQTLAEPLRVHSRDERAVVLKRVREVLALVGLPAEAADRYPRQFSGGQRQRIAIARALVMAPKLIVCDEPVSALDLSVQAQVLNLFSDLQRETGVSYLFISHDLAVVRHLAQRIVVLYRGDVVESGTTEEVYADAQHPYTRKLLAAAGVEGAPATSAR</sequence>
<keyword evidence="4 7" id="KW-0067">ATP-binding</keyword>
<feature type="region of interest" description="Disordered" evidence="5">
    <location>
        <begin position="1"/>
        <end position="29"/>
    </location>
</feature>
<feature type="domain" description="ABC transporter" evidence="6">
    <location>
        <begin position="41"/>
        <end position="282"/>
    </location>
</feature>
<dbReference type="SMART" id="SM00382">
    <property type="entry name" value="AAA"/>
    <property type="match status" value="1"/>
</dbReference>
<evidence type="ECO:0000313" key="7">
    <source>
        <dbReference type="EMBL" id="MDV7223185.1"/>
    </source>
</evidence>
<comment type="similarity">
    <text evidence="1">Belongs to the ABC transporter superfamily.</text>
</comment>
<evidence type="ECO:0000259" key="6">
    <source>
        <dbReference type="PROSITE" id="PS50893"/>
    </source>
</evidence>
<evidence type="ECO:0000256" key="5">
    <source>
        <dbReference type="SAM" id="MobiDB-lite"/>
    </source>
</evidence>
<dbReference type="Proteomes" id="UP001187346">
    <property type="component" value="Unassembled WGS sequence"/>
</dbReference>
<dbReference type="InterPro" id="IPR027417">
    <property type="entry name" value="P-loop_NTPase"/>
</dbReference>
<evidence type="ECO:0000313" key="8">
    <source>
        <dbReference type="Proteomes" id="UP001187346"/>
    </source>
</evidence>
<dbReference type="InterPro" id="IPR003593">
    <property type="entry name" value="AAA+_ATPase"/>
</dbReference>
<keyword evidence="3" id="KW-0547">Nucleotide-binding</keyword>
<keyword evidence="8" id="KW-1185">Reference proteome</keyword>
<comment type="caution">
    <text evidence="7">The sequence shown here is derived from an EMBL/GenBank/DDBJ whole genome shotgun (WGS) entry which is preliminary data.</text>
</comment>
<dbReference type="InterPro" id="IPR050319">
    <property type="entry name" value="ABC_transp_ATP-bind"/>
</dbReference>
<name>A0ABU4FT48_9ACTN</name>
<accession>A0ABU4FT48</accession>
<reference evidence="7 8" key="1">
    <citation type="submission" date="2023-10" db="EMBL/GenBank/DDBJ databases">
        <title>Characterization of rhizosphere-enriched actinobacteria from wheat plants lab-grown on chernevaya soil.</title>
        <authorList>
            <person name="Tikhonova E.N."/>
            <person name="Konopkin A."/>
            <person name="Kravchenko I.K."/>
        </authorList>
    </citation>
    <scope>NUCLEOTIDE SEQUENCE [LARGE SCALE GENOMIC DNA]</scope>
    <source>
        <strain evidence="7 8">RR29</strain>
    </source>
</reference>
<dbReference type="InterPro" id="IPR017871">
    <property type="entry name" value="ABC_transporter-like_CS"/>
</dbReference>
<proteinExistence type="inferred from homology"/>
<dbReference type="InterPro" id="IPR012700">
    <property type="entry name" value="PhnK"/>
</dbReference>
<keyword evidence="2" id="KW-0813">Transport</keyword>
<dbReference type="PROSITE" id="PS00211">
    <property type="entry name" value="ABC_TRANSPORTER_1"/>
    <property type="match status" value="1"/>
</dbReference>
<organism evidence="7 8">
    <name type="scientific">Streptomyces prunicolor</name>
    <dbReference type="NCBI Taxonomy" id="67348"/>
    <lineage>
        <taxon>Bacteria</taxon>
        <taxon>Bacillati</taxon>
        <taxon>Actinomycetota</taxon>
        <taxon>Actinomycetes</taxon>
        <taxon>Kitasatosporales</taxon>
        <taxon>Streptomycetaceae</taxon>
        <taxon>Streptomyces</taxon>
    </lineage>
</organism>
<evidence type="ECO:0000256" key="3">
    <source>
        <dbReference type="ARBA" id="ARBA00022741"/>
    </source>
</evidence>
<evidence type="ECO:0000256" key="2">
    <source>
        <dbReference type="ARBA" id="ARBA00022448"/>
    </source>
</evidence>
<dbReference type="PIRSF" id="PIRSF037116">
    <property type="entry name" value="CP_lyase_PhnK"/>
    <property type="match status" value="1"/>
</dbReference>
<dbReference type="Pfam" id="PF00005">
    <property type="entry name" value="ABC_tran"/>
    <property type="match status" value="1"/>
</dbReference>
<dbReference type="GO" id="GO:0005524">
    <property type="term" value="F:ATP binding"/>
    <property type="evidence" value="ECO:0007669"/>
    <property type="project" value="UniProtKB-KW"/>
</dbReference>
<dbReference type="PROSITE" id="PS50893">
    <property type="entry name" value="ABC_TRANSPORTER_2"/>
    <property type="match status" value="1"/>
</dbReference>
<dbReference type="InterPro" id="IPR003439">
    <property type="entry name" value="ABC_transporter-like_ATP-bd"/>
</dbReference>
<protein>
    <submittedName>
        <fullName evidence="7">ATP-binding cassette domain-containing protein</fullName>
    </submittedName>
</protein>
<dbReference type="EMBL" id="JAWMAJ010000289">
    <property type="protein sequence ID" value="MDV7223185.1"/>
    <property type="molecule type" value="Genomic_DNA"/>
</dbReference>
<evidence type="ECO:0000256" key="1">
    <source>
        <dbReference type="ARBA" id="ARBA00005417"/>
    </source>
</evidence>
<dbReference type="CDD" id="cd03257">
    <property type="entry name" value="ABC_NikE_OppD_transporters"/>
    <property type="match status" value="1"/>
</dbReference>
<dbReference type="PANTHER" id="PTHR43776">
    <property type="entry name" value="TRANSPORT ATP-BINDING PROTEIN"/>
    <property type="match status" value="1"/>
</dbReference>
<gene>
    <name evidence="7" type="ORF">R5A26_45425</name>
</gene>
<dbReference type="SUPFAM" id="SSF52540">
    <property type="entry name" value="P-loop containing nucleoside triphosphate hydrolases"/>
    <property type="match status" value="1"/>
</dbReference>
<evidence type="ECO:0000256" key="4">
    <source>
        <dbReference type="ARBA" id="ARBA00022840"/>
    </source>
</evidence>
<dbReference type="PANTHER" id="PTHR43776:SF7">
    <property type="entry name" value="D,D-DIPEPTIDE TRANSPORT ATP-BINDING PROTEIN DDPF-RELATED"/>
    <property type="match status" value="1"/>
</dbReference>